<dbReference type="Gene3D" id="1.10.238.10">
    <property type="entry name" value="EF-hand"/>
    <property type="match status" value="1"/>
</dbReference>
<dbReference type="Proteomes" id="UP000030762">
    <property type="component" value="Unassembled WGS sequence"/>
</dbReference>
<organism evidence="5 6">
    <name type="scientific">Saprolegnia diclina (strain VS20)</name>
    <dbReference type="NCBI Taxonomy" id="1156394"/>
    <lineage>
        <taxon>Eukaryota</taxon>
        <taxon>Sar</taxon>
        <taxon>Stramenopiles</taxon>
        <taxon>Oomycota</taxon>
        <taxon>Saprolegniomycetes</taxon>
        <taxon>Saprolegniales</taxon>
        <taxon>Saprolegniaceae</taxon>
        <taxon>Saprolegnia</taxon>
    </lineage>
</organism>
<dbReference type="PROSITE" id="PS50222">
    <property type="entry name" value="EF_HAND_2"/>
    <property type="match status" value="1"/>
</dbReference>
<dbReference type="SUPFAM" id="SSF47473">
    <property type="entry name" value="EF-hand"/>
    <property type="match status" value="1"/>
</dbReference>
<feature type="compositionally biased region" description="Basic and acidic residues" evidence="3">
    <location>
        <begin position="139"/>
        <end position="155"/>
    </location>
</feature>
<dbReference type="OMA" id="WISAIYE"/>
<dbReference type="InParanoid" id="T0QAV6"/>
<keyword evidence="1" id="KW-0106">Calcium</keyword>
<evidence type="ECO:0000313" key="6">
    <source>
        <dbReference type="Proteomes" id="UP000030762"/>
    </source>
</evidence>
<evidence type="ECO:0000256" key="1">
    <source>
        <dbReference type="ARBA" id="ARBA00022837"/>
    </source>
</evidence>
<dbReference type="PANTHER" id="PTHR45703:SF36">
    <property type="entry name" value="DYNEIN HEAVY CHAIN, CYTOPLASMIC"/>
    <property type="match status" value="1"/>
</dbReference>
<dbReference type="eggNOG" id="KOG3595">
    <property type="taxonomic scope" value="Eukaryota"/>
</dbReference>
<accession>T0QAV6</accession>
<dbReference type="GO" id="GO:0051959">
    <property type="term" value="F:dynein light intermediate chain binding"/>
    <property type="evidence" value="ECO:0007669"/>
    <property type="project" value="InterPro"/>
</dbReference>
<dbReference type="STRING" id="1156394.T0QAV6"/>
<dbReference type="Gene3D" id="1.10.287.2620">
    <property type="match status" value="1"/>
</dbReference>
<feature type="region of interest" description="Disordered" evidence="3">
    <location>
        <begin position="80"/>
        <end position="174"/>
    </location>
</feature>
<dbReference type="PROSITE" id="PS00018">
    <property type="entry name" value="EF_HAND_1"/>
    <property type="match status" value="1"/>
</dbReference>
<dbReference type="Pfam" id="PF12774">
    <property type="entry name" value="AAA_6"/>
    <property type="match status" value="1"/>
</dbReference>
<dbReference type="Gene3D" id="1.20.140.100">
    <property type="entry name" value="Dynein heavy chain, N-terminal domain 2"/>
    <property type="match status" value="1"/>
</dbReference>
<dbReference type="InterPro" id="IPR042222">
    <property type="entry name" value="Dynein_2_N"/>
</dbReference>
<dbReference type="OrthoDB" id="199400at2759"/>
<evidence type="ECO:0000256" key="2">
    <source>
        <dbReference type="ARBA" id="ARBA00023054"/>
    </source>
</evidence>
<gene>
    <name evidence="5" type="ORF">SDRG_10595</name>
</gene>
<keyword evidence="2" id="KW-0175">Coiled coil</keyword>
<dbReference type="Gene3D" id="1.10.472.130">
    <property type="match status" value="1"/>
</dbReference>
<dbReference type="Gene3D" id="1.20.920.20">
    <property type="match status" value="1"/>
</dbReference>
<dbReference type="InterPro" id="IPR026983">
    <property type="entry name" value="DHC"/>
</dbReference>
<dbReference type="InterPro" id="IPR024317">
    <property type="entry name" value="Dynein_heavy_chain_D4_dom"/>
</dbReference>
<dbReference type="GO" id="GO:0030286">
    <property type="term" value="C:dynein complex"/>
    <property type="evidence" value="ECO:0007669"/>
    <property type="project" value="InterPro"/>
</dbReference>
<dbReference type="InterPro" id="IPR013602">
    <property type="entry name" value="Dynein_heavy_linker"/>
</dbReference>
<dbReference type="SUPFAM" id="SSF52540">
    <property type="entry name" value="P-loop containing nucleoside triphosphate hydrolases"/>
    <property type="match status" value="2"/>
</dbReference>
<feature type="compositionally biased region" description="Polar residues" evidence="3">
    <location>
        <begin position="117"/>
        <end position="138"/>
    </location>
</feature>
<dbReference type="GO" id="GO:0005509">
    <property type="term" value="F:calcium ion binding"/>
    <property type="evidence" value="ECO:0007669"/>
    <property type="project" value="InterPro"/>
</dbReference>
<dbReference type="InterPro" id="IPR002048">
    <property type="entry name" value="EF_hand_dom"/>
</dbReference>
<evidence type="ECO:0000256" key="3">
    <source>
        <dbReference type="SAM" id="MobiDB-lite"/>
    </source>
</evidence>
<dbReference type="GO" id="GO:0045505">
    <property type="term" value="F:dynein intermediate chain binding"/>
    <property type="evidence" value="ECO:0007669"/>
    <property type="project" value="InterPro"/>
</dbReference>
<dbReference type="InterPro" id="IPR035699">
    <property type="entry name" value="AAA_6"/>
</dbReference>
<dbReference type="EMBL" id="JH767167">
    <property type="protein sequence ID" value="EQC31806.1"/>
    <property type="molecule type" value="Genomic_DNA"/>
</dbReference>
<sequence length="4619" mass="509398">MRRPKDGRSASPRAEMGRHTMHTPTELVLLRGELPTSFAGARRRPDVSHRPASAGPTMLHVVATPVQAAMQQRLVLSPRADPATASPPLAMRPARAASAAPTRPQQQANPRNLLRPKSSTAQRKLLQTSPDDTLGTTSDRTERDNNNNHDDDAKLAPRPPAARQPPLQLHDVGGSNKRFKMAAVVIGMTAKLDLRPDATVATPEGNDDDDATLHERMRSRIAPKHTPREQLRAYLEAPSQKKSDTFYYAVPAHQLQPFARYDPYTLVPVPFHTVYANHAHMTTPEPLQFTSDDRIIDTHIKCDFYVVHDTGLLFYCKANATVEYQSKAEWDRECHVFAAVANIALFQKYRGLKALVCWKRYYRQHKFAAAQDAIADKLYFCNPVLHATMVHIRNKLLPFTDLTLFEPINTGVRAPAAFVHAHRLRVVETASRVTDLANGLRDLLATIAREYLAQYSTTESVITHAETCFTSRKSTVFHVDQLRRTSGHHSPPKQQDHLFPLAQQDHLSLPKHDHGSPPKQRRHRLQSLVSGTTTDVDMNAIRAELQRNRFRYQVSEAKRTHAPAVDQVKWSIAAVKRARCLELAHFITRVDFMLLDLYQEMVVRSAHHLVTVLSTGSGAKGPSLLLSKEAYIKAYRRFDTFGTESMNTAQLTRLLQFVFDGKLQGDALEHRVAAFIAVFDSNGDGDISLDEFSHGLDILLDQERMLAIDPDSMSVFETTQKVDMFRPEPLFEVALSLDGDEKLAFTPPLCELGQSVSATLNGFFDVCAYVTRLVQCPVLLPYLTFAYQVRSTDVGAMPLDEMEVTRVPSLLHERASQDVAFVLVASQIDEILKDAICAANAYAKCFEKLRMSHVVNNGIDFDLVASQHRHGKYPLALMQADIERFQHDQAKLDDLVKLQDVQLIRVHTLGLKAQLVPSPSRCLEEYARVLPILAEANCKELLSYIETASTKIQRPATKTLDAFVTYLVNLQEVNEELLTKDHEAAQITSYFEVLRIAGFAVPDHTQAAYDLCGPELSTLKANATTCLARRDTDIREYAGLLTQTVEHLDANIEYLASEASADQVCDAAMDAEKALAFATHIQEAARDHELKAKRLVYIRGLFNSLLHNVLPANALFPSLPPLLHDISLKHDVWALIAETEETLARWGPSALQDLPMSEMNLLLEQLTDILERMVDKYAHLPVTRRLSELHSSLAHVAPIVHDLCSEHLEERHWQRLENKLGVHFEYEVDTFATTSTASAYRHSEISLSYLMSLKVESAKDAIHEVVQEAVTEAAIGKSLNEAIKVWETKDIPFLPRLVDHDTREILVLGNTSDVLAMLEESDVLLQTILGSSYIRPIQALALKWRDEVATMNDLMLRLEECHRYWDHMEVFLSSEFMRAVPEQAMTYSQLEKTWKALVDKISRNPSLLRTARATGVKEQLAALNHGFGSIYKLLEGYLAVKRQNFPRFYVLSDAELAELISQCRDPRHIQKYLHCVFPCIGYLEFGADDKSQDVVAAHAPRLPYPEVIVLGKNLKARGYVEQWVAAVHRRLHERMQKMIRDAVPFWLTTLDQPLEFEMLQDTALQCLLVAQDVVVCHHMAAALSHATTSTLTAMSAAHGSRISKMVQSLSVVSQHASVMAATLLLQHLYYRDVMAGLSASNGQDHLRYSVQEDSGDVFVELYDVRVPYGYTYYNPTRSTLVLSPLTARCHLSLFATLRSFQSTLISGPKTSGKTTLVHMVSRAVGRELLQTVCTPLMRPLQLEQLLTGSLLLSGTLLLRHVNVLSSSLLQYLAQLISTISNHAMAKRHVITLDDREVHFGIGASVVMTSSCLASAAHRPAFAALLERTISLPIIPLEIQVAMHALLYSHGFDDVADAARKLASVWRELQAVIAREAPGLRHVATLASALQALRPLALQRQSNATLEEAHGLQTTLLAYLNEHVLPTAPDVHAHMIAFVKALWFMSPPPRLVAVEPLTTANASVPDLFASCLHQAYEKHQVVLTPSVQATATRAATAVAMFRTVVVTGAPKTGKTTTMHVVANALNCLQPIVHEVYPTMASWGLVKPHDTRFVRIKRLLPAALSLDRLFGTSGDAETSILKMLLHEPADISSCHFVAPPDDGPITIQNEALPPFVQELLTYRQRIWVCLDGALDGPWIESLLGMASYSSAGHLGLHQFPQATKGVVTCEPHVSLLLEAVALENASPSLIANVGLVHLHDDALHHHLFQGFVRGLNARPGVPYIIAETCAKYLCDIAFVDRVLECQGQGTLAYPMGPVHAVQNVLALLQAMLTNQAALPFDAIFQASGDAMLAYATKVELVVLWSLLWGLGGGLDAHTKRMLSSVLEHHFKHLDEAWQANGANSSLYDCLLDLPSQRFRKCKDHLLAPNALLDTPLFAVYMPRAASTLVHVAAKHALRGGAPVLVSGAPDAGTSSCVVDLLQRLSAFSARGLSLLDTPLGPVTEDKTRLANMRMSTTLLVSSMAGRMKRRLQIAKGDPGRRDSTFMLSRNASSDATTTALDAGNVVATCFALSSATSSATIEAYLERCLQRERRAVLEPPPGKTMLLFLDDLHLPTSKYPSPHATLRSTLDCHHVYLGSAVEPHTIEHTLLLATAPLSVTSTLTDMTLPVARLLSRFFPLVLDTMTPTDVYQLVQPLFAAHFERPDVRYHVSIRQQVGVVLAVSIDLFVNLQAKTPHFRLQHLLSFLQHLVTPIPNTMVDIASLVRLWCHEAQRVFYDASPLTTTVASEIDKSLSLLRDRTSTTTLPNDAIWTYTPHGLLPGAKEPADVHAAARAMARRQSSKSLVSTSPVSLPPPMEPRDTHVYGELATGSDAVEADIGRLQAALAPHTPPSYVLTPSAVLPLLRLCRLLGAQGRQCLYVGEIGCGKSSLVASAAHLLGHRMLHYTGGDESWRHLLKCGVRCAGVEQCDVTLVVEHSVHMSERSLDDLVQLLLGREVPLLFSADDQDAMARQVRDDKLAHLTHQHAEQLTSLIGDKPEASLEPKLQKQHDALLNVQHGETDDLLRQFEANVDVNLASVLPITKANGVLAGIWADILRAAQRNLRVVVVVTPEDLRRLVQRAPKLATAVPIATASAMPHPSVHAICRGHVVRAWQRHQSRVLLVEKDVEVLAAIGAMCYISASAITTGGMALQSIALFAHQVFASLERLSADVDAHVVRPKAYLELVAKLRAEVDHAQATEATLVATMETTVAGIAAKKTVLSTHQLSADQLRHRMREQKLDVDAHVAATNEMDHATQTDLKDALRTLDDANVAVASLDKRYITEIKSFIHPPLLVHLVLNAVCVLFDVDPSWENARRLLSDVNFVSTLIGYNKDTVSDAILDKLSPFMDDPSFTKDEVVKQSVAASTMVVWISAIYEYSRVRKLVQPKLDLLASSQATLRELVKAFTECQAQLDAADAASTDLETKIQIDMQAKKELQEHIESARYVARQGAAVLSLLAVETAAMTASLDAMLEMETTLLVEAALTAAIVVYMPSVHREARVTLLHHWRTDVSAAYRVHPTLSIVADGAPPPWARWLFGIGLFHSGVHMTTAVALAHAVSVVLITNLSTEMDTLLLNVLSVDDAPSVVQATAKEISAVLEACATSGASVVVHDVTPTTFPTVADAVTRAEDAARKCRLVCTSRLPSAAFGDYDGLVVDAALAADTVEAMLLDDMCRENVANASRKSAGCATRSLQAAMLELRDGHDSVMHHLRDILATLKFTAADMDKLKDLCAHNMRIRSAMADDEAALATALNVYKSAASQRLARLGAHVFAALPTPLPLPLNGYRKLYLQLLVPDKWRSPEEWLALALDHLALAIDASEWPAFLWRLALRWHDDNVPPRPASGALSIPSTAASTTTSGLRSYTQLQLSVFLPRSLANATSPHLLKLLQASTADDLLTALQEQMPAAKRRRPRPEGHDTIEVLSAYLVAACPSAVQMALLLQLLWPSPRLVSFTTEFVATTLGLGKLEMRLPPTVWYLQGSSKELAPYYRSIVTPALPTSRSYLALILDMTTPMPAQHKALHSLLQRPPLAAPDEPFTLPAFDLSWNQKLLCVASIQQLLHLDDNTPLMLTQYSWRCLYIADPDRLHAYTQHYRHDERLVGALARDEAPPAPSAMADAATLHVWHPTTTVPSTIAPHLWTMAPPRVPPFARALREAVLQLASIPFSPRVADGLLGAPLTDGARSTLGIVIWRVLCSLCFFHAALLVRHETVIGATVDVAQVDPSDLTLSVLELVGPVLSALMRLYARRRDDAPDPFSGVDWPRLRQRLLRSVYRRKCKTDRGLELLEMLLTEVLGQHLVTMDASRLQSRFQLPLHSFYGLFHDRQALSAEDYVRLLCEFASTASFEWPDVRVWAPLATPNVHHVLLSTEHRVQDDVVAAFANFLHCLQERLPSPLVLKLHPRNASNKPTPMRSLCKAVVRLYQSDMATLTATLQALAPPSGVRYSELPSQATSDMTLLLQDHVPSRFAMHGLRVGTMSLSSYLDVMERHAAFLQAWWDEDHVEWYCPSVPSLDELLETFLLTYGVQSNRDVAQVCVVVDVFAASASIPNGQRRYESMVLTGLTLLNAAPNAALGIDTIAGHEASVKLLVHAVETPPTDRRTMTCPILGSRVDATVLGTVPLGVSAPSVATCPVLVVSP</sequence>
<reference evidence="5 6" key="1">
    <citation type="submission" date="2012-04" db="EMBL/GenBank/DDBJ databases">
        <title>The Genome Sequence of Saprolegnia declina VS20.</title>
        <authorList>
            <consortium name="The Broad Institute Genome Sequencing Platform"/>
            <person name="Russ C."/>
            <person name="Nusbaum C."/>
            <person name="Tyler B."/>
            <person name="van West P."/>
            <person name="Dieguez-Uribeondo J."/>
            <person name="de Bruijn I."/>
            <person name="Tripathy S."/>
            <person name="Jiang R."/>
            <person name="Young S.K."/>
            <person name="Zeng Q."/>
            <person name="Gargeya S."/>
            <person name="Fitzgerald M."/>
            <person name="Haas B."/>
            <person name="Abouelleil A."/>
            <person name="Alvarado L."/>
            <person name="Arachchi H.M."/>
            <person name="Berlin A."/>
            <person name="Chapman S.B."/>
            <person name="Goldberg J."/>
            <person name="Griggs A."/>
            <person name="Gujja S."/>
            <person name="Hansen M."/>
            <person name="Howarth C."/>
            <person name="Imamovic A."/>
            <person name="Larimer J."/>
            <person name="McCowen C."/>
            <person name="Montmayeur A."/>
            <person name="Murphy C."/>
            <person name="Neiman D."/>
            <person name="Pearson M."/>
            <person name="Priest M."/>
            <person name="Roberts A."/>
            <person name="Saif S."/>
            <person name="Shea T."/>
            <person name="Sisk P."/>
            <person name="Sykes S."/>
            <person name="Wortman J."/>
            <person name="Nusbaum C."/>
            <person name="Birren B."/>
        </authorList>
    </citation>
    <scope>NUCLEOTIDE SEQUENCE [LARGE SCALE GENOMIC DNA]</scope>
    <source>
        <strain evidence="5 6">VS20</strain>
    </source>
</reference>
<dbReference type="GO" id="GO:0005524">
    <property type="term" value="F:ATP binding"/>
    <property type="evidence" value="ECO:0007669"/>
    <property type="project" value="InterPro"/>
</dbReference>
<evidence type="ECO:0000259" key="4">
    <source>
        <dbReference type="PROSITE" id="PS50222"/>
    </source>
</evidence>
<dbReference type="GeneID" id="19951322"/>
<dbReference type="Gene3D" id="3.40.50.300">
    <property type="entry name" value="P-loop containing nucleotide triphosphate hydrolases"/>
    <property type="match status" value="3"/>
</dbReference>
<dbReference type="InterPro" id="IPR018247">
    <property type="entry name" value="EF_Hand_1_Ca_BS"/>
</dbReference>
<dbReference type="Pfam" id="PF12780">
    <property type="entry name" value="AAA_8"/>
    <property type="match status" value="1"/>
</dbReference>
<feature type="compositionally biased region" description="Low complexity" evidence="3">
    <location>
        <begin position="86"/>
        <end position="108"/>
    </location>
</feature>
<dbReference type="GO" id="GO:0007018">
    <property type="term" value="P:microtubule-based movement"/>
    <property type="evidence" value="ECO:0007669"/>
    <property type="project" value="InterPro"/>
</dbReference>
<dbReference type="Pfam" id="PF12777">
    <property type="entry name" value="MT"/>
    <property type="match status" value="1"/>
</dbReference>
<protein>
    <recommendedName>
        <fullName evidence="4">EF-hand domain-containing protein</fullName>
    </recommendedName>
</protein>
<feature type="region of interest" description="Disordered" evidence="3">
    <location>
        <begin position="1"/>
        <end position="25"/>
    </location>
</feature>
<keyword evidence="6" id="KW-1185">Reference proteome</keyword>
<dbReference type="InterPro" id="IPR042228">
    <property type="entry name" value="Dynein_linker_3"/>
</dbReference>
<dbReference type="InterPro" id="IPR027417">
    <property type="entry name" value="P-loop_NTPase"/>
</dbReference>
<dbReference type="InterPro" id="IPR041466">
    <property type="entry name" value="Dynein_AAA5_ext"/>
</dbReference>
<dbReference type="PANTHER" id="PTHR45703">
    <property type="entry name" value="DYNEIN HEAVY CHAIN"/>
    <property type="match status" value="1"/>
</dbReference>
<evidence type="ECO:0000313" key="5">
    <source>
        <dbReference type="EMBL" id="EQC31806.1"/>
    </source>
</evidence>
<dbReference type="Gene3D" id="1.20.58.1120">
    <property type="match status" value="1"/>
</dbReference>
<dbReference type="Pfam" id="PF17852">
    <property type="entry name" value="Dynein_AAA_lid"/>
    <property type="match status" value="1"/>
</dbReference>
<dbReference type="Pfam" id="PF08393">
    <property type="entry name" value="DHC_N2"/>
    <property type="match status" value="1"/>
</dbReference>
<feature type="domain" description="EF-hand" evidence="4">
    <location>
        <begin position="667"/>
        <end position="702"/>
    </location>
</feature>
<dbReference type="Pfam" id="PF12775">
    <property type="entry name" value="AAA_7"/>
    <property type="match status" value="1"/>
</dbReference>
<dbReference type="Gene3D" id="1.20.920.30">
    <property type="match status" value="1"/>
</dbReference>
<dbReference type="InterPro" id="IPR024743">
    <property type="entry name" value="Dynein_HC_stalk"/>
</dbReference>
<name>T0QAV6_SAPDV</name>
<dbReference type="VEuPathDB" id="FungiDB:SDRG_10595"/>
<dbReference type="InterPro" id="IPR011992">
    <property type="entry name" value="EF-hand-dom_pair"/>
</dbReference>
<dbReference type="RefSeq" id="XP_008614813.1">
    <property type="nucleotide sequence ID" value="XM_008616591.1"/>
</dbReference>
<proteinExistence type="predicted"/>
<dbReference type="Gene3D" id="3.20.180.20">
    <property type="entry name" value="Dynein heavy chain, N-terminal domain 2"/>
    <property type="match status" value="1"/>
</dbReference>